<dbReference type="GO" id="GO:0009758">
    <property type="term" value="P:carbohydrate utilization"/>
    <property type="evidence" value="ECO:0007669"/>
    <property type="project" value="InterPro"/>
</dbReference>
<evidence type="ECO:0000256" key="1">
    <source>
        <dbReference type="ARBA" id="ARBA00006775"/>
    </source>
</evidence>
<feature type="binding site" evidence="2">
    <location>
        <position position="122"/>
    </location>
    <ligand>
        <name>substrate</name>
    </ligand>
</feature>
<name>A0A1H8H8H1_9ACTN</name>
<evidence type="ECO:0000256" key="3">
    <source>
        <dbReference type="PIRSR" id="PIRSR603469-4"/>
    </source>
</evidence>
<evidence type="ECO:0000256" key="4">
    <source>
        <dbReference type="RuleBase" id="RU361220"/>
    </source>
</evidence>
<dbReference type="InterPro" id="IPR023296">
    <property type="entry name" value="Glyco_hydro_beta-prop_sf"/>
</dbReference>
<dbReference type="Pfam" id="PF02435">
    <property type="entry name" value="Glyco_hydro_68"/>
    <property type="match status" value="2"/>
</dbReference>
<dbReference type="STRING" id="46177.SAMN05660976_07761"/>
<dbReference type="CDD" id="cd08997">
    <property type="entry name" value="GH68"/>
    <property type="match status" value="1"/>
</dbReference>
<organism evidence="6 7">
    <name type="scientific">Nonomuraea pusilla</name>
    <dbReference type="NCBI Taxonomy" id="46177"/>
    <lineage>
        <taxon>Bacteria</taxon>
        <taxon>Bacillati</taxon>
        <taxon>Actinomycetota</taxon>
        <taxon>Actinomycetes</taxon>
        <taxon>Streptosporangiales</taxon>
        <taxon>Streptosporangiaceae</taxon>
        <taxon>Nonomuraea</taxon>
    </lineage>
</organism>
<dbReference type="GO" id="GO:0050053">
    <property type="term" value="F:levansucrase activity"/>
    <property type="evidence" value="ECO:0007669"/>
    <property type="project" value="InterPro"/>
</dbReference>
<gene>
    <name evidence="6" type="ORF">SAMN05660976_07761</name>
</gene>
<dbReference type="SUPFAM" id="SSF75005">
    <property type="entry name" value="Arabinanase/levansucrase/invertase"/>
    <property type="match status" value="1"/>
</dbReference>
<evidence type="ECO:0000313" key="7">
    <source>
        <dbReference type="Proteomes" id="UP000198953"/>
    </source>
</evidence>
<dbReference type="AlphaFoldDB" id="A0A1H8H8H1"/>
<feature type="site" description="Transition state stabilizer" evidence="3">
    <location>
        <position position="205"/>
    </location>
</feature>
<feature type="binding site" evidence="2">
    <location>
        <begin position="204"/>
        <end position="205"/>
    </location>
    <ligand>
        <name>substrate</name>
    </ligand>
</feature>
<dbReference type="Proteomes" id="UP000198953">
    <property type="component" value="Unassembled WGS sequence"/>
</dbReference>
<sequence>MPDAAQPMPTRSGRPARWTRRHLDLLAESAATTAPVFDPTAVPRILPGHDLWDLWPVQEEDGSTSLIGGHEVWMALSAPSPAHPEERHDQARIRLLAKNGDGWADLGPAFSDGASPGSREWSGSAVRRPDGSVSVFYTAAGRRGESRPTFGQSVVETRLILTADDGRISLEHESGHREILRSDGVTYLPTDEATGAPGRIKAFRDPGWFRDPSDGREYLLIAASVAARDRFDGAIALAGAQAGAWSLLPPLVVADGVNHELERPHVIVHRSRYYLFFCTQRHTFHPADRAPTGLYGFVAPALTGPYEPLNGSGLVIRNPPREPDQAYAWLVLPDLRVVSFANYRSHQGADLRHAVAARARANFGGTIAPTLRLTLDGTSTSTVALRPSG</sequence>
<dbReference type="InterPro" id="IPR003469">
    <property type="entry name" value="Glyco_hydro_68"/>
</dbReference>
<evidence type="ECO:0000256" key="2">
    <source>
        <dbReference type="PIRSR" id="PIRSR603469-2"/>
    </source>
</evidence>
<feature type="region of interest" description="Disordered" evidence="5">
    <location>
        <begin position="107"/>
        <end position="126"/>
    </location>
</feature>
<protein>
    <submittedName>
        <fullName evidence="6">Levansucrase</fullName>
    </submittedName>
</protein>
<dbReference type="EMBL" id="FOBF01000028">
    <property type="protein sequence ID" value="SEN52611.1"/>
    <property type="molecule type" value="Genomic_DNA"/>
</dbReference>
<dbReference type="Gene3D" id="2.115.10.20">
    <property type="entry name" value="Glycosyl hydrolase domain, family 43"/>
    <property type="match status" value="1"/>
</dbReference>
<reference evidence="6 7" key="1">
    <citation type="submission" date="2016-10" db="EMBL/GenBank/DDBJ databases">
        <authorList>
            <person name="de Groot N.N."/>
        </authorList>
    </citation>
    <scope>NUCLEOTIDE SEQUENCE [LARGE SCALE GENOMIC DNA]</scope>
    <source>
        <strain evidence="6 7">DSM 43357</strain>
    </source>
</reference>
<evidence type="ECO:0000313" key="6">
    <source>
        <dbReference type="EMBL" id="SEN52611.1"/>
    </source>
</evidence>
<accession>A0A1H8H8H1</accession>
<feature type="binding site" evidence="2">
    <location>
        <position position="52"/>
    </location>
    <ligand>
        <name>substrate</name>
    </ligand>
</feature>
<comment type="similarity">
    <text evidence="1 4">Belongs to the glycosyl hydrolase 68 family.</text>
</comment>
<proteinExistence type="inferred from homology"/>
<keyword evidence="7" id="KW-1185">Reference proteome</keyword>
<evidence type="ECO:0000256" key="5">
    <source>
        <dbReference type="SAM" id="MobiDB-lite"/>
    </source>
</evidence>